<proteinExistence type="predicted"/>
<feature type="region of interest" description="Disordered" evidence="1">
    <location>
        <begin position="75"/>
        <end position="97"/>
    </location>
</feature>
<evidence type="ECO:0000256" key="1">
    <source>
        <dbReference type="SAM" id="MobiDB-lite"/>
    </source>
</evidence>
<evidence type="ECO:0000313" key="2">
    <source>
        <dbReference type="EMBL" id="QJT07042.1"/>
    </source>
</evidence>
<reference evidence="2" key="1">
    <citation type="submission" date="2020-03" db="EMBL/GenBank/DDBJ databases">
        <title>Molecular networking-based the target discovery of potent antiproliferative macrolactams: 5/6/7/16 polycyclic ansamycins and glycosylated trienomycin from Streptomyces cacaoi subsp. asoensis.</title>
        <authorList>
            <person name="Liu L.-L."/>
        </authorList>
    </citation>
    <scope>NUCLEOTIDE SEQUENCE [LARGE SCALE GENOMIC DNA]</scope>
    <source>
        <strain evidence="2">H2S5</strain>
    </source>
</reference>
<evidence type="ECO:0000313" key="3">
    <source>
        <dbReference type="Proteomes" id="UP000502665"/>
    </source>
</evidence>
<protein>
    <submittedName>
        <fullName evidence="2">Uncharacterized protein</fullName>
    </submittedName>
</protein>
<accession>A0A6M4X4B8</accession>
<name>A0A6M4X4B8_9ACTN</name>
<dbReference type="EMBL" id="CP049838">
    <property type="protein sequence ID" value="QJT07042.1"/>
    <property type="molecule type" value="Genomic_DNA"/>
</dbReference>
<gene>
    <name evidence="2" type="ORF">G9272_25205</name>
</gene>
<sequence>MPRLRIRVTGWPRRALVLTDTPAPDCPDCAGDGGIEHDYGDYETGEYAGTEWEPCHCWNENRRMVLLPLPRRPRWLRRHGNGRDPWGSDDYSNEPPF</sequence>
<dbReference type="Proteomes" id="UP000502665">
    <property type="component" value="Chromosome"/>
</dbReference>
<organism evidence="2 3">
    <name type="scientific">Streptomyces asoensis</name>
    <dbReference type="NCBI Taxonomy" id="249586"/>
    <lineage>
        <taxon>Bacteria</taxon>
        <taxon>Bacillati</taxon>
        <taxon>Actinomycetota</taxon>
        <taxon>Actinomycetes</taxon>
        <taxon>Kitasatosporales</taxon>
        <taxon>Streptomycetaceae</taxon>
        <taxon>Streptomyces</taxon>
    </lineage>
</organism>
<dbReference type="AlphaFoldDB" id="A0A6M4X4B8"/>
<keyword evidence="3" id="KW-1185">Reference proteome</keyword>